<reference evidence="1 2" key="2">
    <citation type="journal article" date="2012" name="Stand. Genomic Sci.">
        <title>Complete Genome Sequence of Clostridium clariflavum DSM 19732.</title>
        <authorList>
            <person name="Izquierdo J.A."/>
            <person name="Goodwin L."/>
            <person name="Davenport K.W."/>
            <person name="Teshima H."/>
            <person name="Bruce D."/>
            <person name="Detter C."/>
            <person name="Tapia R."/>
            <person name="Han S."/>
            <person name="Land M."/>
            <person name="Hauser L."/>
            <person name="Jeffries C.D."/>
            <person name="Han J."/>
            <person name="Pitluck S."/>
            <person name="Nolan M."/>
            <person name="Chen A."/>
            <person name="Huntemann M."/>
            <person name="Mavromatis K."/>
            <person name="Mikhailova N."/>
            <person name="Liolios K."/>
            <person name="Woyke T."/>
            <person name="Lynd L.R."/>
        </authorList>
    </citation>
    <scope>NUCLEOTIDE SEQUENCE [LARGE SCALE GENOMIC DNA]</scope>
    <source>
        <strain evidence="2">DSM 19732 / NBRC 101661 / EBR45</strain>
    </source>
</reference>
<organism evidence="1 2">
    <name type="scientific">Acetivibrio clariflavus (strain DSM 19732 / NBRC 101661 / EBR45)</name>
    <name type="common">Clostridium clariflavum</name>
    <dbReference type="NCBI Taxonomy" id="720554"/>
    <lineage>
        <taxon>Bacteria</taxon>
        <taxon>Bacillati</taxon>
        <taxon>Bacillota</taxon>
        <taxon>Clostridia</taxon>
        <taxon>Eubacteriales</taxon>
        <taxon>Oscillospiraceae</taxon>
        <taxon>Acetivibrio</taxon>
    </lineage>
</organism>
<evidence type="ECO:0000313" key="2">
    <source>
        <dbReference type="Proteomes" id="UP000005435"/>
    </source>
</evidence>
<dbReference type="KEGG" id="ccl:Clocl_3027"/>
<dbReference type="eggNOG" id="ENOG502ZP4C">
    <property type="taxonomic scope" value="Bacteria"/>
</dbReference>
<dbReference type="HOGENOM" id="CLU_1479605_0_0_9"/>
<gene>
    <name evidence="1" type="ordered locus">Clocl_3027</name>
</gene>
<evidence type="ECO:0000313" key="1">
    <source>
        <dbReference type="EMBL" id="AEV69562.1"/>
    </source>
</evidence>
<protein>
    <submittedName>
        <fullName evidence="1">Uncharacterized protein</fullName>
    </submittedName>
</protein>
<reference evidence="2" key="1">
    <citation type="submission" date="2011-12" db="EMBL/GenBank/DDBJ databases">
        <title>Complete sequence of Clostridium clariflavum DSM 19732.</title>
        <authorList>
            <consortium name="US DOE Joint Genome Institute"/>
            <person name="Lucas S."/>
            <person name="Han J."/>
            <person name="Lapidus A."/>
            <person name="Cheng J.-F."/>
            <person name="Goodwin L."/>
            <person name="Pitluck S."/>
            <person name="Peters L."/>
            <person name="Teshima H."/>
            <person name="Detter J.C."/>
            <person name="Han C."/>
            <person name="Tapia R."/>
            <person name="Land M."/>
            <person name="Hauser L."/>
            <person name="Kyrpides N."/>
            <person name="Ivanova N."/>
            <person name="Pagani I."/>
            <person name="Kitzmiller T."/>
            <person name="Lynd L."/>
            <person name="Izquierdo J."/>
            <person name="Woyke T."/>
        </authorList>
    </citation>
    <scope>NUCLEOTIDE SEQUENCE [LARGE SCALE GENOMIC DNA]</scope>
    <source>
        <strain evidence="2">DSM 19732 / NBRC 101661 / EBR45</strain>
    </source>
</reference>
<proteinExistence type="predicted"/>
<sequence length="182" mass="21282">MKSGSNYAAKRLTDDELYHGPILFNGEIYFPSSYDFPDYNNSEFMGKIKPYYNNWIVDLINQDQVIVDKTDENYTHIKTGGGDDATRFTKAKYLENKEHVNEILEKYSKFVLCNDNYNGPVRLPIDKEIIIELENRFGEIEYKVEDFDKYKEIFYIYVNSPSGHVEGLKGEIHAIFDDPIVF</sequence>
<dbReference type="EMBL" id="CP003065">
    <property type="protein sequence ID" value="AEV69562.1"/>
    <property type="molecule type" value="Genomic_DNA"/>
</dbReference>
<dbReference type="Proteomes" id="UP000005435">
    <property type="component" value="Chromosome"/>
</dbReference>
<dbReference type="OrthoDB" id="2088369at2"/>
<dbReference type="RefSeq" id="WP_014256108.1">
    <property type="nucleotide sequence ID" value="NC_016627.1"/>
</dbReference>
<dbReference type="AlphaFoldDB" id="G8LUD0"/>
<keyword evidence="2" id="KW-1185">Reference proteome</keyword>
<accession>G8LUD0</accession>
<name>G8LUD0_ACECE</name>